<evidence type="ECO:0000259" key="16">
    <source>
        <dbReference type="PROSITE" id="PS50885"/>
    </source>
</evidence>
<evidence type="ECO:0000256" key="13">
    <source>
        <dbReference type="ARBA" id="ARBA00023136"/>
    </source>
</evidence>
<evidence type="ECO:0000256" key="5">
    <source>
        <dbReference type="ARBA" id="ARBA00022553"/>
    </source>
</evidence>
<sequence length="451" mass="50974">MKTWNKWSFTLKWLGLSAIITIICVVAGGYIMRELTERERKLQLSMGGPHMEHFDVMKNLVASGKFSADEAYKLVEKSREPRGPVRSYLVDNNKNIIDAQKDDVPDFEKEKLNKLSNDRSVVFIREDRGFGQGPGPRMRGGPGGPPPGAHLIGLVSISVSIIVGIGLSFIFLSFYVRKKSKQAEEVIAKLKAGDLKARFKIGEVDETSLLMSRFNEMADQIEILVTNLRNTEKARMLMLQELAHDLRTPVASLKQFQEILLHQGHLLDEESRRRTQVLAMREVNYFERLVEDLLFLSGVNDPRYSVNFKNVSLNDLIQEEVDNFETSKIKVALELNSNASIKGDSHLLKRLLRNALSNASRFARSQITVRLRTENQKLYLEIIDDGPGMKEEYLENFGEKKFSRETSSDSSISIGLGSVIMKKIVTLHEGLFSVSNLPNSGLKLTIQFPTK</sequence>
<dbReference type="PROSITE" id="PS50885">
    <property type="entry name" value="HAMP"/>
    <property type="match status" value="1"/>
</dbReference>
<evidence type="ECO:0000256" key="7">
    <source>
        <dbReference type="ARBA" id="ARBA00022692"/>
    </source>
</evidence>
<dbReference type="EMBL" id="CP139487">
    <property type="protein sequence ID" value="WPU65918.1"/>
    <property type="molecule type" value="Genomic_DNA"/>
</dbReference>
<dbReference type="SMART" id="SM00387">
    <property type="entry name" value="HATPase_c"/>
    <property type="match status" value="1"/>
</dbReference>
<evidence type="ECO:0000256" key="1">
    <source>
        <dbReference type="ARBA" id="ARBA00000085"/>
    </source>
</evidence>
<keyword evidence="6" id="KW-0808">Transferase</keyword>
<keyword evidence="8" id="KW-0547">Nucleotide-binding</keyword>
<feature type="domain" description="Histidine kinase" evidence="15">
    <location>
        <begin position="241"/>
        <end position="451"/>
    </location>
</feature>
<keyword evidence="12" id="KW-0902">Two-component regulatory system</keyword>
<proteinExistence type="predicted"/>
<dbReference type="InterPro" id="IPR003594">
    <property type="entry name" value="HATPase_dom"/>
</dbReference>
<reference evidence="17 18" key="1">
    <citation type="submission" date="2023-11" db="EMBL/GenBank/DDBJ databases">
        <title>Peredibacter starrii A3.12.</title>
        <authorList>
            <person name="Mitchell R.J."/>
        </authorList>
    </citation>
    <scope>NUCLEOTIDE SEQUENCE [LARGE SCALE GENOMIC DNA]</scope>
    <source>
        <strain evidence="17 18">A3.12</strain>
    </source>
</reference>
<dbReference type="AlphaFoldDB" id="A0AAX4HRV9"/>
<keyword evidence="18" id="KW-1185">Reference proteome</keyword>
<keyword evidence="10" id="KW-0067">ATP-binding</keyword>
<dbReference type="Proteomes" id="UP001324634">
    <property type="component" value="Chromosome"/>
</dbReference>
<dbReference type="GO" id="GO:0005886">
    <property type="term" value="C:plasma membrane"/>
    <property type="evidence" value="ECO:0007669"/>
    <property type="project" value="UniProtKB-SubCell"/>
</dbReference>
<name>A0AAX4HRV9_9BACT</name>
<keyword evidence="11 14" id="KW-1133">Transmembrane helix</keyword>
<organism evidence="17 18">
    <name type="scientific">Peredibacter starrii</name>
    <dbReference type="NCBI Taxonomy" id="28202"/>
    <lineage>
        <taxon>Bacteria</taxon>
        <taxon>Pseudomonadati</taxon>
        <taxon>Bdellovibrionota</taxon>
        <taxon>Bacteriovoracia</taxon>
        <taxon>Bacteriovoracales</taxon>
        <taxon>Bacteriovoracaceae</taxon>
        <taxon>Peredibacter</taxon>
    </lineage>
</organism>
<dbReference type="SMART" id="SM00388">
    <property type="entry name" value="HisKA"/>
    <property type="match status" value="1"/>
</dbReference>
<comment type="subcellular location">
    <subcellularLocation>
        <location evidence="2">Cell membrane</location>
        <topology evidence="2">Multi-pass membrane protein</topology>
    </subcellularLocation>
</comment>
<dbReference type="Gene3D" id="1.10.287.130">
    <property type="match status" value="1"/>
</dbReference>
<dbReference type="PANTHER" id="PTHR45528:SF1">
    <property type="entry name" value="SENSOR HISTIDINE KINASE CPXA"/>
    <property type="match status" value="1"/>
</dbReference>
<dbReference type="InterPro" id="IPR036890">
    <property type="entry name" value="HATPase_C_sf"/>
</dbReference>
<dbReference type="SUPFAM" id="SSF47384">
    <property type="entry name" value="Homodimeric domain of signal transducing histidine kinase"/>
    <property type="match status" value="1"/>
</dbReference>
<dbReference type="Gene3D" id="6.10.340.10">
    <property type="match status" value="1"/>
</dbReference>
<dbReference type="PROSITE" id="PS50109">
    <property type="entry name" value="HIS_KIN"/>
    <property type="match status" value="1"/>
</dbReference>
<feature type="domain" description="HAMP" evidence="16">
    <location>
        <begin position="181"/>
        <end position="226"/>
    </location>
</feature>
<dbReference type="GO" id="GO:0000155">
    <property type="term" value="F:phosphorelay sensor kinase activity"/>
    <property type="evidence" value="ECO:0007669"/>
    <property type="project" value="InterPro"/>
</dbReference>
<dbReference type="SUPFAM" id="SSF55874">
    <property type="entry name" value="ATPase domain of HSP90 chaperone/DNA topoisomerase II/histidine kinase"/>
    <property type="match status" value="1"/>
</dbReference>
<comment type="catalytic activity">
    <reaction evidence="1">
        <text>ATP + protein L-histidine = ADP + protein N-phospho-L-histidine.</text>
        <dbReference type="EC" id="2.7.13.3"/>
    </reaction>
</comment>
<protein>
    <recommendedName>
        <fullName evidence="3">histidine kinase</fullName>
        <ecNumber evidence="3">2.7.13.3</ecNumber>
    </recommendedName>
</protein>
<dbReference type="GO" id="GO:0005524">
    <property type="term" value="F:ATP binding"/>
    <property type="evidence" value="ECO:0007669"/>
    <property type="project" value="UniProtKB-KW"/>
</dbReference>
<dbReference type="InterPro" id="IPR005467">
    <property type="entry name" value="His_kinase_dom"/>
</dbReference>
<evidence type="ECO:0000313" key="18">
    <source>
        <dbReference type="Proteomes" id="UP001324634"/>
    </source>
</evidence>
<dbReference type="RefSeq" id="WP_321397366.1">
    <property type="nucleotide sequence ID" value="NZ_CP139487.1"/>
</dbReference>
<dbReference type="CDD" id="cd00082">
    <property type="entry name" value="HisKA"/>
    <property type="match status" value="1"/>
</dbReference>
<evidence type="ECO:0000256" key="12">
    <source>
        <dbReference type="ARBA" id="ARBA00023012"/>
    </source>
</evidence>
<keyword evidence="9 17" id="KW-0418">Kinase</keyword>
<dbReference type="PANTHER" id="PTHR45528">
    <property type="entry name" value="SENSOR HISTIDINE KINASE CPXA"/>
    <property type="match status" value="1"/>
</dbReference>
<evidence type="ECO:0000256" key="6">
    <source>
        <dbReference type="ARBA" id="ARBA00022679"/>
    </source>
</evidence>
<dbReference type="InterPro" id="IPR036097">
    <property type="entry name" value="HisK_dim/P_sf"/>
</dbReference>
<evidence type="ECO:0000256" key="11">
    <source>
        <dbReference type="ARBA" id="ARBA00022989"/>
    </source>
</evidence>
<dbReference type="InterPro" id="IPR050398">
    <property type="entry name" value="HssS/ArlS-like"/>
</dbReference>
<keyword evidence="13 14" id="KW-0472">Membrane</keyword>
<dbReference type="Gene3D" id="3.30.565.10">
    <property type="entry name" value="Histidine kinase-like ATPase, C-terminal domain"/>
    <property type="match status" value="1"/>
</dbReference>
<feature type="transmembrane region" description="Helical" evidence="14">
    <location>
        <begin position="12"/>
        <end position="32"/>
    </location>
</feature>
<dbReference type="InterPro" id="IPR004358">
    <property type="entry name" value="Sig_transdc_His_kin-like_C"/>
</dbReference>
<keyword evidence="7 14" id="KW-0812">Transmembrane</keyword>
<dbReference type="Pfam" id="PF02518">
    <property type="entry name" value="HATPase_c"/>
    <property type="match status" value="1"/>
</dbReference>
<keyword evidence="5" id="KW-0597">Phosphoprotein</keyword>
<evidence type="ECO:0000256" key="4">
    <source>
        <dbReference type="ARBA" id="ARBA00022475"/>
    </source>
</evidence>
<evidence type="ECO:0000256" key="10">
    <source>
        <dbReference type="ARBA" id="ARBA00022840"/>
    </source>
</evidence>
<evidence type="ECO:0000313" key="17">
    <source>
        <dbReference type="EMBL" id="WPU65918.1"/>
    </source>
</evidence>
<evidence type="ECO:0000256" key="9">
    <source>
        <dbReference type="ARBA" id="ARBA00022777"/>
    </source>
</evidence>
<dbReference type="KEGG" id="psti:SOO65_04085"/>
<dbReference type="InterPro" id="IPR003661">
    <property type="entry name" value="HisK_dim/P_dom"/>
</dbReference>
<dbReference type="EC" id="2.7.13.3" evidence="3"/>
<dbReference type="Pfam" id="PF00512">
    <property type="entry name" value="HisKA"/>
    <property type="match status" value="1"/>
</dbReference>
<evidence type="ECO:0000256" key="14">
    <source>
        <dbReference type="SAM" id="Phobius"/>
    </source>
</evidence>
<dbReference type="InterPro" id="IPR003660">
    <property type="entry name" value="HAMP_dom"/>
</dbReference>
<feature type="transmembrane region" description="Helical" evidence="14">
    <location>
        <begin position="151"/>
        <end position="176"/>
    </location>
</feature>
<evidence type="ECO:0000256" key="2">
    <source>
        <dbReference type="ARBA" id="ARBA00004651"/>
    </source>
</evidence>
<evidence type="ECO:0000256" key="8">
    <source>
        <dbReference type="ARBA" id="ARBA00022741"/>
    </source>
</evidence>
<keyword evidence="4" id="KW-1003">Cell membrane</keyword>
<dbReference type="PRINTS" id="PR00344">
    <property type="entry name" value="BCTRLSENSOR"/>
</dbReference>
<gene>
    <name evidence="17" type="ORF">SOO65_04085</name>
</gene>
<evidence type="ECO:0000256" key="3">
    <source>
        <dbReference type="ARBA" id="ARBA00012438"/>
    </source>
</evidence>
<accession>A0AAX4HRV9</accession>
<evidence type="ECO:0000259" key="15">
    <source>
        <dbReference type="PROSITE" id="PS50109"/>
    </source>
</evidence>